<dbReference type="Proteomes" id="UP000469011">
    <property type="component" value="Unassembled WGS sequence"/>
</dbReference>
<dbReference type="InterPro" id="IPR049945">
    <property type="entry name" value="AAA_22"/>
</dbReference>
<gene>
    <name evidence="2" type="ORF">GTK09_15685</name>
</gene>
<name>A0A6N9T3B1_9HYPH</name>
<evidence type="ECO:0000313" key="2">
    <source>
        <dbReference type="EMBL" id="NDW05864.1"/>
    </source>
</evidence>
<dbReference type="Pfam" id="PF13401">
    <property type="entry name" value="AAA_22"/>
    <property type="match status" value="1"/>
</dbReference>
<keyword evidence="3" id="KW-1185">Reference proteome</keyword>
<reference evidence="2 3" key="1">
    <citation type="submission" date="2020-01" db="EMBL/GenBank/DDBJ databases">
        <title>Jiella pacifica sp. nov.</title>
        <authorList>
            <person name="Xue Z."/>
            <person name="Zhu S."/>
            <person name="Chen J."/>
            <person name="Yang J."/>
        </authorList>
    </citation>
    <scope>NUCLEOTIDE SEQUENCE [LARGE SCALE GENOMIC DNA]</scope>
    <source>
        <strain evidence="2 3">40Bstr34</strain>
    </source>
</reference>
<proteinExistence type="predicted"/>
<feature type="domain" description="ORC1/DEAH AAA+ ATPase" evidence="1">
    <location>
        <begin position="83"/>
        <end position="214"/>
    </location>
</feature>
<evidence type="ECO:0000259" key="1">
    <source>
        <dbReference type="Pfam" id="PF13401"/>
    </source>
</evidence>
<accession>A0A6N9T3B1</accession>
<comment type="caution">
    <text evidence="2">The sequence shown here is derived from an EMBL/GenBank/DDBJ whole genome shotgun (WGS) entry which is preliminary data.</text>
</comment>
<dbReference type="GO" id="GO:0016887">
    <property type="term" value="F:ATP hydrolysis activity"/>
    <property type="evidence" value="ECO:0007669"/>
    <property type="project" value="InterPro"/>
</dbReference>
<dbReference type="AlphaFoldDB" id="A0A6N9T3B1"/>
<dbReference type="Gene3D" id="3.40.50.300">
    <property type="entry name" value="P-loop containing nucleotide triphosphate hydrolases"/>
    <property type="match status" value="1"/>
</dbReference>
<organism evidence="2 3">
    <name type="scientific">Jiella pacifica</name>
    <dbReference type="NCBI Taxonomy" id="2696469"/>
    <lineage>
        <taxon>Bacteria</taxon>
        <taxon>Pseudomonadati</taxon>
        <taxon>Pseudomonadota</taxon>
        <taxon>Alphaproteobacteria</taxon>
        <taxon>Hyphomicrobiales</taxon>
        <taxon>Aurantimonadaceae</taxon>
        <taxon>Jiella</taxon>
    </lineage>
</organism>
<evidence type="ECO:0000313" key="3">
    <source>
        <dbReference type="Proteomes" id="UP000469011"/>
    </source>
</evidence>
<dbReference type="SUPFAM" id="SSF52540">
    <property type="entry name" value="P-loop containing nucleoside triphosphate hydrolases"/>
    <property type="match status" value="1"/>
</dbReference>
<dbReference type="EMBL" id="JAAAMG010000012">
    <property type="protein sequence ID" value="NDW05864.1"/>
    <property type="molecule type" value="Genomic_DNA"/>
</dbReference>
<sequence>MARWNEERNEDASAKRLVSDALGGISDRLSEYPDDYRERLAAAKNVYIGDTERDAPVREAFRDLVDNALSQVNGAAPGPGEYLTLTGASGAGKSRLVARMLEKTDALAPIELENRTLRPIIKFGAPQPFTSGQAAIAILRAIGLETDTKMESNYAWQLVQNHLPRSKTSLIIVDDAQHALRHTKAEDVMTIRDAFKAITQYDPWPVSFFFVGIPVFKRFVCTDNQFMRRNTFVEIPRLFAHRDEALVRELVSAKLEAARLRKGFEDTEEFYARVIYAGGLEFGRCEKLVQLAIRDALRNGSRSLDVTHLADALRKATLVADDRNTFLTTLEAAQVIPQWVEESDEDFIAEDDILKATIKPRDNRKPRKP</sequence>
<dbReference type="InterPro" id="IPR027417">
    <property type="entry name" value="P-loop_NTPase"/>
</dbReference>
<protein>
    <submittedName>
        <fullName evidence="2">AAA family ATPase</fullName>
    </submittedName>
</protein>
<dbReference type="RefSeq" id="WP_163464162.1">
    <property type="nucleotide sequence ID" value="NZ_JAAAMG010000012.1"/>
</dbReference>